<dbReference type="SMART" id="SM00544">
    <property type="entry name" value="MA3"/>
    <property type="match status" value="1"/>
</dbReference>
<evidence type="ECO:0000256" key="2">
    <source>
        <dbReference type="ARBA" id="ARBA00006856"/>
    </source>
</evidence>
<comment type="subcellular location">
    <subcellularLocation>
        <location evidence="1">Nucleus</location>
    </subcellularLocation>
</comment>
<keyword evidence="9" id="KW-1185">Reference proteome</keyword>
<feature type="region of interest" description="Disordered" evidence="6">
    <location>
        <begin position="565"/>
        <end position="619"/>
    </location>
</feature>
<dbReference type="InterPro" id="IPR050781">
    <property type="entry name" value="CWC22_splicing_factor"/>
</dbReference>
<proteinExistence type="inferred from homology"/>
<dbReference type="Pfam" id="PF02847">
    <property type="entry name" value="MA3"/>
    <property type="match status" value="1"/>
</dbReference>
<feature type="compositionally biased region" description="Low complexity" evidence="6">
    <location>
        <begin position="339"/>
        <end position="349"/>
    </location>
</feature>
<protein>
    <submittedName>
        <fullName evidence="8">Pre-mRNA-splicing factor cwc22</fullName>
    </submittedName>
</protein>
<dbReference type="Proteomes" id="UP001143981">
    <property type="component" value="Unassembled WGS sequence"/>
</dbReference>
<dbReference type="GO" id="GO:0003723">
    <property type="term" value="F:RNA binding"/>
    <property type="evidence" value="ECO:0007669"/>
    <property type="project" value="InterPro"/>
</dbReference>
<sequence length="619" mass="67785">MATRAAARAAAGTGRYLPPALKRQLLAAGAGADNADEARQRESWEQLKKRINGPVNKVNVGNIKEMVVELFGANLVRGRGLFCRSTMRAQALSTSFTAVYAALVAIINTKLPVVGELLVTRLVLQFRRAFKRDDKSQCISVAMFLAHLTNQRVAHEVLAFQIVSLLLETPTDDSVEVAVAFMREVGALLAEIAPRVLNAVFDTFRSILHEADIDKRVQYMIEVLFQYRRDGFKDSPIITDGLDLVEGDEQIVHEIGLDGDDLDVQDELNVFKFDADFDENERKYGGIRDGILGGDESEVDSEGRNDDESGTEGDTESDQGSTDDDDDDDNSEDGGGARGAAAGAPQLGAPQKIHDLTETELVNLRRTIYLSIMSSMSFEEVAHKLLKIELRPGEEHELCNMVIECCSQERTYKTFFGLIGERLCKLNRTWASGFVQAFASCYENIHKYETGHLRNISHFFAHLLGSDALHWSVLRVVVLTEETTTSSSRIFLKIVLQDLAENIGLKALNEKLKSDDPRMAEAVKGLFPSDNAKSIRFAINYYTSIGLGAVTEEMREWLKSAPSLMAGRNSSGSESSGSYSGSYSSGSDSRSSYSSRSSSGSGSDSASDSEASAATRSPD</sequence>
<keyword evidence="5" id="KW-0539">Nucleus</keyword>
<dbReference type="InterPro" id="IPR016024">
    <property type="entry name" value="ARM-type_fold"/>
</dbReference>
<feature type="region of interest" description="Disordered" evidence="6">
    <location>
        <begin position="286"/>
        <end position="353"/>
    </location>
</feature>
<evidence type="ECO:0000313" key="9">
    <source>
        <dbReference type="Proteomes" id="UP001143981"/>
    </source>
</evidence>
<reference evidence="8" key="1">
    <citation type="submission" date="2022-07" db="EMBL/GenBank/DDBJ databases">
        <title>Phylogenomic reconstructions and comparative analyses of Kickxellomycotina fungi.</title>
        <authorList>
            <person name="Reynolds N.K."/>
            <person name="Stajich J.E."/>
            <person name="Barry K."/>
            <person name="Grigoriev I.V."/>
            <person name="Crous P."/>
            <person name="Smith M.E."/>
        </authorList>
    </citation>
    <scope>NUCLEOTIDE SEQUENCE</scope>
    <source>
        <strain evidence="8">BCRC 34381</strain>
    </source>
</reference>
<evidence type="ECO:0000256" key="1">
    <source>
        <dbReference type="ARBA" id="ARBA00004123"/>
    </source>
</evidence>
<dbReference type="AlphaFoldDB" id="A0A9W8CZB6"/>
<dbReference type="EMBL" id="JANBOI010000002">
    <property type="protein sequence ID" value="KAJ1736187.1"/>
    <property type="molecule type" value="Genomic_DNA"/>
</dbReference>
<evidence type="ECO:0000313" key="8">
    <source>
        <dbReference type="EMBL" id="KAJ1736187.1"/>
    </source>
</evidence>
<accession>A0A9W8CZB6</accession>
<evidence type="ECO:0000256" key="4">
    <source>
        <dbReference type="ARBA" id="ARBA00023187"/>
    </source>
</evidence>
<dbReference type="PROSITE" id="PS51366">
    <property type="entry name" value="MI"/>
    <property type="match status" value="1"/>
</dbReference>
<feature type="compositionally biased region" description="Acidic residues" evidence="6">
    <location>
        <begin position="308"/>
        <end position="332"/>
    </location>
</feature>
<dbReference type="OrthoDB" id="1924287at2759"/>
<dbReference type="GO" id="GO:0000398">
    <property type="term" value="P:mRNA splicing, via spliceosome"/>
    <property type="evidence" value="ECO:0007669"/>
    <property type="project" value="TreeGrafter"/>
</dbReference>
<evidence type="ECO:0000256" key="6">
    <source>
        <dbReference type="SAM" id="MobiDB-lite"/>
    </source>
</evidence>
<feature type="domain" description="MI" evidence="7">
    <location>
        <begin position="363"/>
        <end position="479"/>
    </location>
</feature>
<dbReference type="InterPro" id="IPR003891">
    <property type="entry name" value="Initiation_fac_eIF4g_MI"/>
</dbReference>
<dbReference type="Gene3D" id="1.25.40.180">
    <property type="match status" value="1"/>
</dbReference>
<feature type="compositionally biased region" description="Low complexity" evidence="6">
    <location>
        <begin position="570"/>
        <end position="613"/>
    </location>
</feature>
<gene>
    <name evidence="8" type="primary">CWC22</name>
    <name evidence="8" type="ORF">LPJ61_000146</name>
</gene>
<dbReference type="GO" id="GO:0071013">
    <property type="term" value="C:catalytic step 2 spliceosome"/>
    <property type="evidence" value="ECO:0007669"/>
    <property type="project" value="TreeGrafter"/>
</dbReference>
<name>A0A9W8CZB6_9FUNG</name>
<organism evidence="8 9">
    <name type="scientific">Coemansia biformis</name>
    <dbReference type="NCBI Taxonomy" id="1286918"/>
    <lineage>
        <taxon>Eukaryota</taxon>
        <taxon>Fungi</taxon>
        <taxon>Fungi incertae sedis</taxon>
        <taxon>Zoopagomycota</taxon>
        <taxon>Kickxellomycotina</taxon>
        <taxon>Kickxellomycetes</taxon>
        <taxon>Kickxellales</taxon>
        <taxon>Kickxellaceae</taxon>
        <taxon>Coemansia</taxon>
    </lineage>
</organism>
<evidence type="ECO:0000256" key="5">
    <source>
        <dbReference type="ARBA" id="ARBA00023242"/>
    </source>
</evidence>
<dbReference type="SUPFAM" id="SSF48371">
    <property type="entry name" value="ARM repeat"/>
    <property type="match status" value="1"/>
</dbReference>
<dbReference type="SMART" id="SM00543">
    <property type="entry name" value="MIF4G"/>
    <property type="match status" value="1"/>
</dbReference>
<dbReference type="InterPro" id="IPR003890">
    <property type="entry name" value="MIF4G-like_typ-3"/>
</dbReference>
<keyword evidence="4" id="KW-0508">mRNA splicing</keyword>
<dbReference type="PANTHER" id="PTHR18034:SF3">
    <property type="entry name" value="PRE-MRNA-SPLICING FACTOR CWC22 HOMOLOG"/>
    <property type="match status" value="1"/>
</dbReference>
<evidence type="ECO:0000256" key="3">
    <source>
        <dbReference type="ARBA" id="ARBA00022664"/>
    </source>
</evidence>
<keyword evidence="3" id="KW-0507">mRNA processing</keyword>
<comment type="caution">
    <text evidence="8">The sequence shown here is derived from an EMBL/GenBank/DDBJ whole genome shotgun (WGS) entry which is preliminary data.</text>
</comment>
<dbReference type="PANTHER" id="PTHR18034">
    <property type="entry name" value="CELL CYCLE CONTROL PROTEIN CWF22-RELATED"/>
    <property type="match status" value="1"/>
</dbReference>
<dbReference type="Pfam" id="PF02854">
    <property type="entry name" value="MIF4G"/>
    <property type="match status" value="1"/>
</dbReference>
<comment type="similarity">
    <text evidence="2">Belongs to the CWC22 family.</text>
</comment>
<evidence type="ECO:0000259" key="7">
    <source>
        <dbReference type="PROSITE" id="PS51366"/>
    </source>
</evidence>